<keyword evidence="2" id="KW-1185">Reference proteome</keyword>
<accession>A0A7N0TQR7</accession>
<evidence type="ECO:0000313" key="2">
    <source>
        <dbReference type="Proteomes" id="UP000594263"/>
    </source>
</evidence>
<evidence type="ECO:0008006" key="3">
    <source>
        <dbReference type="Google" id="ProtNLM"/>
    </source>
</evidence>
<organism evidence="1 2">
    <name type="scientific">Kalanchoe fedtschenkoi</name>
    <name type="common">Lavender scallops</name>
    <name type="synonym">South American air plant</name>
    <dbReference type="NCBI Taxonomy" id="63787"/>
    <lineage>
        <taxon>Eukaryota</taxon>
        <taxon>Viridiplantae</taxon>
        <taxon>Streptophyta</taxon>
        <taxon>Embryophyta</taxon>
        <taxon>Tracheophyta</taxon>
        <taxon>Spermatophyta</taxon>
        <taxon>Magnoliopsida</taxon>
        <taxon>eudicotyledons</taxon>
        <taxon>Gunneridae</taxon>
        <taxon>Pentapetalae</taxon>
        <taxon>Saxifragales</taxon>
        <taxon>Crassulaceae</taxon>
        <taxon>Kalanchoe</taxon>
    </lineage>
</organism>
<dbReference type="Gramene" id="Kaladp0042s0294.1.v1.1">
    <property type="protein sequence ID" value="Kaladp0042s0294.1.v1.1"/>
    <property type="gene ID" value="Kaladp0042s0294.v1.1"/>
</dbReference>
<dbReference type="EnsemblPlants" id="Kaladp0042s0294.1.v1.1">
    <property type="protein sequence ID" value="Kaladp0042s0294.1.v1.1"/>
    <property type="gene ID" value="Kaladp0042s0294.v1.1"/>
</dbReference>
<name>A0A7N0TQR7_KALFE</name>
<dbReference type="AlphaFoldDB" id="A0A7N0TQR7"/>
<evidence type="ECO:0000313" key="1">
    <source>
        <dbReference type="EnsemblPlants" id="Kaladp0042s0294.1.v1.1"/>
    </source>
</evidence>
<proteinExistence type="predicted"/>
<dbReference type="Proteomes" id="UP000594263">
    <property type="component" value="Unplaced"/>
</dbReference>
<protein>
    <recommendedName>
        <fullName evidence="3">Reverse transcriptase domain-containing protein</fullName>
    </recommendedName>
</protein>
<sequence>MAIKTPIFFIPHVAKIWALNSPFKHQEAPRRATTFYSLSLQFYTFLSFITSESTSFISGKSIHENVALAQDLVLDIHLKVCEGNSAIKVDISKAYDRLSWALILRVF</sequence>
<reference evidence="1" key="1">
    <citation type="submission" date="2021-01" db="UniProtKB">
        <authorList>
            <consortium name="EnsemblPlants"/>
        </authorList>
    </citation>
    <scope>IDENTIFICATION</scope>
</reference>